<name>A0A8J3F1T3_9BURK</name>
<dbReference type="SUPFAM" id="SSF56349">
    <property type="entry name" value="DNA breaking-rejoining enzymes"/>
    <property type="match status" value="1"/>
</dbReference>
<evidence type="ECO:0000256" key="2">
    <source>
        <dbReference type="ARBA" id="ARBA00023172"/>
    </source>
</evidence>
<dbReference type="PROSITE" id="PS51898">
    <property type="entry name" value="TYR_RECOMBINASE"/>
    <property type="match status" value="1"/>
</dbReference>
<dbReference type="PANTHER" id="PTHR34605">
    <property type="entry name" value="PHAGE_INTEGRASE DOMAIN-CONTAINING PROTEIN"/>
    <property type="match status" value="1"/>
</dbReference>
<organism evidence="4 5">
    <name type="scientific">Oxalicibacterium faecigallinarum</name>
    <dbReference type="NCBI Taxonomy" id="573741"/>
    <lineage>
        <taxon>Bacteria</taxon>
        <taxon>Pseudomonadati</taxon>
        <taxon>Pseudomonadota</taxon>
        <taxon>Betaproteobacteria</taxon>
        <taxon>Burkholderiales</taxon>
        <taxon>Oxalobacteraceae</taxon>
        <taxon>Oxalicibacterium</taxon>
    </lineage>
</organism>
<dbReference type="InterPro" id="IPR013762">
    <property type="entry name" value="Integrase-like_cat_sf"/>
</dbReference>
<dbReference type="Gene3D" id="1.10.443.10">
    <property type="entry name" value="Intergrase catalytic core"/>
    <property type="match status" value="1"/>
</dbReference>
<keyword evidence="5" id="KW-1185">Reference proteome</keyword>
<dbReference type="GO" id="GO:0006310">
    <property type="term" value="P:DNA recombination"/>
    <property type="evidence" value="ECO:0007669"/>
    <property type="project" value="UniProtKB-KW"/>
</dbReference>
<dbReference type="Pfam" id="PF00589">
    <property type="entry name" value="Phage_integrase"/>
    <property type="match status" value="1"/>
</dbReference>
<accession>A0A8J3F1T3</accession>
<keyword evidence="1" id="KW-0238">DNA-binding</keyword>
<dbReference type="Proteomes" id="UP000642180">
    <property type="component" value="Unassembled WGS sequence"/>
</dbReference>
<evidence type="ECO:0000313" key="5">
    <source>
        <dbReference type="Proteomes" id="UP000642180"/>
    </source>
</evidence>
<dbReference type="InterPro" id="IPR002104">
    <property type="entry name" value="Integrase_catalytic"/>
</dbReference>
<dbReference type="PANTHER" id="PTHR34605:SF3">
    <property type="entry name" value="P CELL-TYPE AGGLUTINATION PROTEIN MAP4-LIKE-RELATED"/>
    <property type="match status" value="1"/>
</dbReference>
<proteinExistence type="predicted"/>
<gene>
    <name evidence="4" type="ORF">GCM10008066_06680</name>
</gene>
<dbReference type="InterPro" id="IPR052925">
    <property type="entry name" value="Phage_Integrase-like_Recomb"/>
</dbReference>
<dbReference type="Gene3D" id="1.10.150.130">
    <property type="match status" value="1"/>
</dbReference>
<dbReference type="AlphaFoldDB" id="A0A8J3F1T3"/>
<sequence length="315" mass="35177">MDKVDQYLIAATRENTKKSYAAAVQHFEVEWGGFLPATADAVSRYLADYGATLSINTLKQRLAGLARWHIDQGFPDPTKAPIVRQVLRGIRATHPAQERQAKPLLLTQLETATQSLDAEIAAAIEAHSRPLLLRLLRNKALLLVGFWRGFRSDELVRLSVDSVVVQPGHGMVFYLPHTKADRQYRGTPFKMPALAKLCPVEAYLAWQNLAQLEQGPVFRSIDRWGHVSEAALHVDSVAPILRAILAQCELEASELYSSHSLRRGFANWAMSSGWDIKTLMTYIGWKDVQSAMRYVDAQDPFDSTRAAVSPILTSK</sequence>
<dbReference type="InterPro" id="IPR011010">
    <property type="entry name" value="DNA_brk_join_enz"/>
</dbReference>
<evidence type="ECO:0000256" key="1">
    <source>
        <dbReference type="ARBA" id="ARBA00023125"/>
    </source>
</evidence>
<evidence type="ECO:0000259" key="3">
    <source>
        <dbReference type="PROSITE" id="PS51898"/>
    </source>
</evidence>
<dbReference type="GO" id="GO:0015074">
    <property type="term" value="P:DNA integration"/>
    <property type="evidence" value="ECO:0007669"/>
    <property type="project" value="InterPro"/>
</dbReference>
<dbReference type="InterPro" id="IPR010998">
    <property type="entry name" value="Integrase_recombinase_N"/>
</dbReference>
<dbReference type="GO" id="GO:0003677">
    <property type="term" value="F:DNA binding"/>
    <property type="evidence" value="ECO:0007669"/>
    <property type="project" value="UniProtKB-KW"/>
</dbReference>
<reference evidence="5" key="1">
    <citation type="journal article" date="2019" name="Int. J. Syst. Evol. Microbiol.">
        <title>The Global Catalogue of Microorganisms (GCM) 10K type strain sequencing project: providing services to taxonomists for standard genome sequencing and annotation.</title>
        <authorList>
            <consortium name="The Broad Institute Genomics Platform"/>
            <consortium name="The Broad Institute Genome Sequencing Center for Infectious Disease"/>
            <person name="Wu L."/>
            <person name="Ma J."/>
        </authorList>
    </citation>
    <scope>NUCLEOTIDE SEQUENCE [LARGE SCALE GENOMIC DNA]</scope>
    <source>
        <strain evidence="5">CCM 2767</strain>
    </source>
</reference>
<dbReference type="RefSeq" id="WP_188379857.1">
    <property type="nucleotide sequence ID" value="NZ_BMDI01000001.1"/>
</dbReference>
<comment type="caution">
    <text evidence="4">The sequence shown here is derived from an EMBL/GenBank/DDBJ whole genome shotgun (WGS) entry which is preliminary data.</text>
</comment>
<protein>
    <submittedName>
        <fullName evidence="4">Recombinase</fullName>
    </submittedName>
</protein>
<evidence type="ECO:0000313" key="4">
    <source>
        <dbReference type="EMBL" id="GGI16981.1"/>
    </source>
</evidence>
<feature type="domain" description="Tyr recombinase" evidence="3">
    <location>
        <begin position="109"/>
        <end position="309"/>
    </location>
</feature>
<dbReference type="SUPFAM" id="SSF47823">
    <property type="entry name" value="lambda integrase-like, N-terminal domain"/>
    <property type="match status" value="1"/>
</dbReference>
<dbReference type="EMBL" id="BMDI01000001">
    <property type="protein sequence ID" value="GGI16981.1"/>
    <property type="molecule type" value="Genomic_DNA"/>
</dbReference>
<keyword evidence="2" id="KW-0233">DNA recombination</keyword>